<dbReference type="AlphaFoldDB" id="A0AAE1CAK6"/>
<feature type="compositionally biased region" description="Pro residues" evidence="3">
    <location>
        <begin position="162"/>
        <end position="178"/>
    </location>
</feature>
<dbReference type="InterPro" id="IPR037396">
    <property type="entry name" value="FMN_HAD"/>
</dbReference>
<dbReference type="PANTHER" id="PTHR10578">
    <property type="entry name" value="S -2-HYDROXY-ACID OXIDASE-RELATED"/>
    <property type="match status" value="1"/>
</dbReference>
<comment type="caution">
    <text evidence="5">The sequence shown here is derived from an EMBL/GenBank/DDBJ whole genome shotgun (WGS) entry which is preliminary data.</text>
</comment>
<feature type="region of interest" description="Disordered" evidence="3">
    <location>
        <begin position="159"/>
        <end position="181"/>
    </location>
</feature>
<gene>
    <name evidence="5" type="ORF">B0T22DRAFT_500440</name>
</gene>
<feature type="domain" description="FMN hydroxy acid dehydrogenase" evidence="4">
    <location>
        <begin position="179"/>
        <end position="536"/>
    </location>
</feature>
<evidence type="ECO:0000256" key="1">
    <source>
        <dbReference type="ARBA" id="ARBA00001917"/>
    </source>
</evidence>
<protein>
    <submittedName>
        <fullName evidence="5">Cytochrome b2</fullName>
    </submittedName>
</protein>
<dbReference type="PROSITE" id="PS51349">
    <property type="entry name" value="FMN_HYDROXY_ACID_DH_2"/>
    <property type="match status" value="1"/>
</dbReference>
<sequence>MTRWLATRSPEASPTLQLACRAQHFRRWEIPRSSYPMTRPGYLTWRAKLKSQAASQVAELLASPAVEPALAGEEIERVAALIRKENLKSDDETQILEDVACLVFLDDQFDEFEKKPEIDEEKIIGFAGRDATAIYSRVHADSIIQTTIPVSKRIGQLVTSTPLPPPVQPPSPPPPSSKPPLASLISSHDFAAAAFSSFPAKTFAFVSSAATDLHTHHANTAAYSAIGLRPRVLHDVTAVSIRTTILGHRVTAPIFCAPTSLGKTVHPEGERELGRACKSLGIAQVVSTSASFPLAEVMDAIRLTPPLPANGREQQQEQQDIPVFFQLYGVFLTVDAPVPGKREADERLAADESTHTPMSGTRAVNDAAGGALGRIMGKYIDASVSWADIAWLRGCLPSGVPIVLKGIQTAMDAVKAMEMGVEGIVVSNHGGRSLDTAPATVLVLLELQRCCPEVFDRMEVFVDGGVKRGTDVFKALCLGARAVGIGRGALYGLNYGAEGVRRYVEMLNDELETTMKMCGVTSLDQVHPGLLNTGAVDHLIPQSAAEEHPYAKWRRKPEGNSKL</sequence>
<dbReference type="Gene3D" id="3.20.20.70">
    <property type="entry name" value="Aldolase class I"/>
    <property type="match status" value="1"/>
</dbReference>
<keyword evidence="2" id="KW-0560">Oxidoreductase</keyword>
<dbReference type="InterPro" id="IPR025255">
    <property type="entry name" value="DUF4202"/>
</dbReference>
<comment type="cofactor">
    <cofactor evidence="1">
        <name>FMN</name>
        <dbReference type="ChEBI" id="CHEBI:58210"/>
    </cofactor>
</comment>
<keyword evidence="6" id="KW-1185">Reference proteome</keyword>
<accession>A0AAE1CAK6</accession>
<reference evidence="5" key="2">
    <citation type="submission" date="2023-06" db="EMBL/GenBank/DDBJ databases">
        <authorList>
            <consortium name="Lawrence Berkeley National Laboratory"/>
            <person name="Haridas S."/>
            <person name="Hensen N."/>
            <person name="Bonometti L."/>
            <person name="Westerberg I."/>
            <person name="Brannstrom I.O."/>
            <person name="Guillou S."/>
            <person name="Cros-Aarteil S."/>
            <person name="Calhoun S."/>
            <person name="Kuo A."/>
            <person name="Mondo S."/>
            <person name="Pangilinan J."/>
            <person name="Riley R."/>
            <person name="Labutti K."/>
            <person name="Andreopoulos B."/>
            <person name="Lipzen A."/>
            <person name="Chen C."/>
            <person name="Yanf M."/>
            <person name="Daum C."/>
            <person name="Ng V."/>
            <person name="Clum A."/>
            <person name="Steindorff A."/>
            <person name="Ohm R."/>
            <person name="Martin F."/>
            <person name="Silar P."/>
            <person name="Natvig D."/>
            <person name="Lalanne C."/>
            <person name="Gautier V."/>
            <person name="Ament-Velasquez S.L."/>
            <person name="Kruys A."/>
            <person name="Hutchinson M.I."/>
            <person name="Powell A.J."/>
            <person name="Barry K."/>
            <person name="Miller A.N."/>
            <person name="Grigoriev I.V."/>
            <person name="Debuchy R."/>
            <person name="Gladieux P."/>
            <person name="Thoren M.H."/>
            <person name="Johannesson H."/>
        </authorList>
    </citation>
    <scope>NUCLEOTIDE SEQUENCE</scope>
    <source>
        <strain evidence="5">CBS 314.62</strain>
    </source>
</reference>
<reference evidence="5" key="1">
    <citation type="journal article" date="2023" name="Mol. Phylogenet. Evol.">
        <title>Genome-scale phylogeny and comparative genomics of the fungal order Sordariales.</title>
        <authorList>
            <person name="Hensen N."/>
            <person name="Bonometti L."/>
            <person name="Westerberg I."/>
            <person name="Brannstrom I.O."/>
            <person name="Guillou S."/>
            <person name="Cros-Aarteil S."/>
            <person name="Calhoun S."/>
            <person name="Haridas S."/>
            <person name="Kuo A."/>
            <person name="Mondo S."/>
            <person name="Pangilinan J."/>
            <person name="Riley R."/>
            <person name="LaButti K."/>
            <person name="Andreopoulos B."/>
            <person name="Lipzen A."/>
            <person name="Chen C."/>
            <person name="Yan M."/>
            <person name="Daum C."/>
            <person name="Ng V."/>
            <person name="Clum A."/>
            <person name="Steindorff A."/>
            <person name="Ohm R.A."/>
            <person name="Martin F."/>
            <person name="Silar P."/>
            <person name="Natvig D.O."/>
            <person name="Lalanne C."/>
            <person name="Gautier V."/>
            <person name="Ament-Velasquez S.L."/>
            <person name="Kruys A."/>
            <person name="Hutchinson M.I."/>
            <person name="Powell A.J."/>
            <person name="Barry K."/>
            <person name="Miller A.N."/>
            <person name="Grigoriev I.V."/>
            <person name="Debuchy R."/>
            <person name="Gladieux P."/>
            <person name="Hiltunen Thoren M."/>
            <person name="Johannesson H."/>
        </authorList>
    </citation>
    <scope>NUCLEOTIDE SEQUENCE</scope>
    <source>
        <strain evidence="5">CBS 314.62</strain>
    </source>
</reference>
<evidence type="ECO:0000313" key="6">
    <source>
        <dbReference type="Proteomes" id="UP001270362"/>
    </source>
</evidence>
<dbReference type="InterPro" id="IPR000262">
    <property type="entry name" value="FMN-dep_DH"/>
</dbReference>
<dbReference type="GO" id="GO:0016491">
    <property type="term" value="F:oxidoreductase activity"/>
    <property type="evidence" value="ECO:0007669"/>
    <property type="project" value="UniProtKB-KW"/>
</dbReference>
<dbReference type="Proteomes" id="UP001270362">
    <property type="component" value="Unassembled WGS sequence"/>
</dbReference>
<dbReference type="PANTHER" id="PTHR10578:SF104">
    <property type="entry name" value="CYTOCHROME B2, MITOCHONDRIAL-RELATED"/>
    <property type="match status" value="1"/>
</dbReference>
<dbReference type="InterPro" id="IPR013785">
    <property type="entry name" value="Aldolase_TIM"/>
</dbReference>
<dbReference type="Pfam" id="PF13875">
    <property type="entry name" value="DUF4202"/>
    <property type="match status" value="1"/>
</dbReference>
<evidence type="ECO:0000256" key="2">
    <source>
        <dbReference type="ARBA" id="ARBA00023002"/>
    </source>
</evidence>
<proteinExistence type="predicted"/>
<dbReference type="EMBL" id="JAULSO010000003">
    <property type="protein sequence ID" value="KAK3685622.1"/>
    <property type="molecule type" value="Genomic_DNA"/>
</dbReference>
<name>A0AAE1CAK6_9PEZI</name>
<evidence type="ECO:0000313" key="5">
    <source>
        <dbReference type="EMBL" id="KAK3685622.1"/>
    </source>
</evidence>
<dbReference type="Pfam" id="PF01070">
    <property type="entry name" value="FMN_dh"/>
    <property type="match status" value="1"/>
</dbReference>
<evidence type="ECO:0000256" key="3">
    <source>
        <dbReference type="SAM" id="MobiDB-lite"/>
    </source>
</evidence>
<evidence type="ECO:0000259" key="4">
    <source>
        <dbReference type="PROSITE" id="PS51349"/>
    </source>
</evidence>
<organism evidence="5 6">
    <name type="scientific">Podospora appendiculata</name>
    <dbReference type="NCBI Taxonomy" id="314037"/>
    <lineage>
        <taxon>Eukaryota</taxon>
        <taxon>Fungi</taxon>
        <taxon>Dikarya</taxon>
        <taxon>Ascomycota</taxon>
        <taxon>Pezizomycotina</taxon>
        <taxon>Sordariomycetes</taxon>
        <taxon>Sordariomycetidae</taxon>
        <taxon>Sordariales</taxon>
        <taxon>Podosporaceae</taxon>
        <taxon>Podospora</taxon>
    </lineage>
</organism>
<dbReference type="SUPFAM" id="SSF51395">
    <property type="entry name" value="FMN-linked oxidoreductases"/>
    <property type="match status" value="1"/>
</dbReference>